<keyword evidence="2" id="KW-1185">Reference proteome</keyword>
<protein>
    <submittedName>
        <fullName evidence="1">Uncharacterized protein</fullName>
    </submittedName>
</protein>
<evidence type="ECO:0000313" key="1">
    <source>
        <dbReference type="EMBL" id="KAE9182547.1"/>
    </source>
</evidence>
<dbReference type="OrthoDB" id="124219at2759"/>
<dbReference type="EMBL" id="QXGB01002014">
    <property type="protein sequence ID" value="KAE9182547.1"/>
    <property type="molecule type" value="Genomic_DNA"/>
</dbReference>
<dbReference type="Proteomes" id="UP000433483">
    <property type="component" value="Unassembled WGS sequence"/>
</dbReference>
<dbReference type="AlphaFoldDB" id="A0A6A3WHN1"/>
<gene>
    <name evidence="1" type="ORF">PF005_g22442</name>
</gene>
<organism evidence="1 2">
    <name type="scientific">Phytophthora fragariae</name>
    <dbReference type="NCBI Taxonomy" id="53985"/>
    <lineage>
        <taxon>Eukaryota</taxon>
        <taxon>Sar</taxon>
        <taxon>Stramenopiles</taxon>
        <taxon>Oomycota</taxon>
        <taxon>Peronosporomycetes</taxon>
        <taxon>Peronosporales</taxon>
        <taxon>Peronosporaceae</taxon>
        <taxon>Phytophthora</taxon>
    </lineage>
</organism>
<proteinExistence type="predicted"/>
<reference evidence="1 2" key="1">
    <citation type="submission" date="2018-08" db="EMBL/GenBank/DDBJ databases">
        <title>Genomic investigation of the strawberry pathogen Phytophthora fragariae indicates pathogenicity is determined by transcriptional variation in three key races.</title>
        <authorList>
            <person name="Adams T.M."/>
            <person name="Armitage A.D."/>
            <person name="Sobczyk M.K."/>
            <person name="Bates H.J."/>
            <person name="Dunwell J.M."/>
            <person name="Nellist C.F."/>
            <person name="Harrison R.J."/>
        </authorList>
    </citation>
    <scope>NUCLEOTIDE SEQUENCE [LARGE SCALE GENOMIC DNA]</scope>
    <source>
        <strain evidence="1 2">NOV-27</strain>
    </source>
</reference>
<evidence type="ECO:0000313" key="2">
    <source>
        <dbReference type="Proteomes" id="UP000433483"/>
    </source>
</evidence>
<name>A0A6A3WHN1_9STRA</name>
<sequence>MEMPTQFPRADYLVSFRLEDDEFTGIEAMGRKWFLLVGKDGKALTSATSVDVGIEDVVTLRDAVFAEKPLKSSSAVNEFGKDVSNALIVQVPTQRRVDPATDILPQATGLSHLNRALGFLFKMEID</sequence>
<accession>A0A6A3WHN1</accession>
<comment type="caution">
    <text evidence="1">The sequence shown here is derived from an EMBL/GenBank/DDBJ whole genome shotgun (WGS) entry which is preliminary data.</text>
</comment>